<evidence type="ECO:0000256" key="1">
    <source>
        <dbReference type="SAM" id="Phobius"/>
    </source>
</evidence>
<feature type="transmembrane region" description="Helical" evidence="1">
    <location>
        <begin position="98"/>
        <end position="119"/>
    </location>
</feature>
<keyword evidence="1" id="KW-1133">Transmembrane helix</keyword>
<dbReference type="SMART" id="SM00974">
    <property type="entry name" value="T5orf172"/>
    <property type="match status" value="1"/>
</dbReference>
<protein>
    <recommendedName>
        <fullName evidence="2">Bacteriophage T5 Orf172 DNA-binding domain-containing protein</fullName>
    </recommendedName>
</protein>
<feature type="domain" description="Bacteriophage T5 Orf172 DNA-binding" evidence="2">
    <location>
        <begin position="10"/>
        <end position="87"/>
    </location>
</feature>
<dbReference type="AlphaFoldDB" id="A0A6S6TUD4"/>
<dbReference type="EMBL" id="CACVAX010000052">
    <property type="protein sequence ID" value="CAA6818259.1"/>
    <property type="molecule type" value="Genomic_DNA"/>
</dbReference>
<dbReference type="Pfam" id="PF13455">
    <property type="entry name" value="MUG113"/>
    <property type="match status" value="1"/>
</dbReference>
<accession>A0A6S6TUD4</accession>
<sequence>MMTYLYFISNKRQSVVKIGVANKPLSRLRTFQTANHEELTILRVIKVANRETAFQLESALHEKFKKYHIRGEWFKLTRTVVHFIQTYQATKVSVLEEFIEYLSTIALTLIIALVLILIFN</sequence>
<dbReference type="InterPro" id="IPR018306">
    <property type="entry name" value="Phage_T5_Orf172_DNA-bd"/>
</dbReference>
<proteinExistence type="predicted"/>
<reference evidence="3" key="1">
    <citation type="submission" date="2020-01" db="EMBL/GenBank/DDBJ databases">
        <authorList>
            <person name="Meier V. D."/>
            <person name="Meier V D."/>
        </authorList>
    </citation>
    <scope>NUCLEOTIDE SEQUENCE</scope>
    <source>
        <strain evidence="3">HLG_WM_MAG_04</strain>
    </source>
</reference>
<evidence type="ECO:0000259" key="2">
    <source>
        <dbReference type="SMART" id="SM00974"/>
    </source>
</evidence>
<name>A0A6S6TUD4_9BACT</name>
<organism evidence="3">
    <name type="scientific">uncultured Sulfurovum sp</name>
    <dbReference type="NCBI Taxonomy" id="269237"/>
    <lineage>
        <taxon>Bacteria</taxon>
        <taxon>Pseudomonadati</taxon>
        <taxon>Campylobacterota</taxon>
        <taxon>Epsilonproteobacteria</taxon>
        <taxon>Campylobacterales</taxon>
        <taxon>Sulfurovaceae</taxon>
        <taxon>Sulfurovum</taxon>
        <taxon>environmental samples</taxon>
    </lineage>
</organism>
<evidence type="ECO:0000313" key="3">
    <source>
        <dbReference type="EMBL" id="CAA6818259.1"/>
    </source>
</evidence>
<keyword evidence="1" id="KW-0812">Transmembrane</keyword>
<gene>
    <name evidence="3" type="ORF">HELGO_WM8493</name>
</gene>
<keyword evidence="1" id="KW-0472">Membrane</keyword>